<sequence length="556" mass="61784">MTMSVSMAVDKLSNVVLLFDNPSWSGVATIPSTLIRNLTALSSTIAYSASYGDDNVTVLTSRYAPTTNGLIQGLLYVPDLDYADPCASQMRDYVPDTAVRQRNLPPTNLNLIAIFPWVTETCTQRYLESARQDPLRAVIVYGPHQTSARPPPVSSPAWQLNDGGRWKTENHFPIFAVSALVGQDMVQKLSLYSGNVTEVPYGENITDLYDPDPDAYVRMWTEISVSSTSRVPSFWVFILAFVGLVLLIILLASFFMHLVQARRRRVLRRRVINGEVNLEVMGIERLTVPAQHIQTFPLYTYHYEPDDHTPPHSPVFPATMHPPPPSEARSSSSSKPPTETVAPSITDSRTLPASEITTKTCLTGSTAATDYQPLCLICLHHFKNRSTVIRELACGHIYHPDCIDEFLGQVSSLCPLCKACMLPKGYCPRITNSMVRRELALHRLRGRIVVFDDMSLESPHETTPRWRSALGKRWWKTRASRTPTPSSASTEPRGHTAFLQIDAASQTDLQRLGSEPLGPEVARARMRELAGSDITDSDGNPSTCGRLRTGVFPGFR</sequence>
<dbReference type="InterPro" id="IPR053238">
    <property type="entry name" value="RING-H2_zinc_finger"/>
</dbReference>
<evidence type="ECO:0000256" key="1">
    <source>
        <dbReference type="ARBA" id="ARBA00022723"/>
    </source>
</evidence>
<evidence type="ECO:0000259" key="7">
    <source>
        <dbReference type="PROSITE" id="PS50089"/>
    </source>
</evidence>
<dbReference type="PANTHER" id="PTHR14155:SF627">
    <property type="entry name" value="OS06G0192800 PROTEIN"/>
    <property type="match status" value="1"/>
</dbReference>
<dbReference type="GO" id="GO:0008270">
    <property type="term" value="F:zinc ion binding"/>
    <property type="evidence" value="ECO:0007669"/>
    <property type="project" value="UniProtKB-KW"/>
</dbReference>
<comment type="caution">
    <text evidence="8">The sequence shown here is derived from an EMBL/GenBank/DDBJ whole genome shotgun (WGS) entry which is preliminary data.</text>
</comment>
<protein>
    <recommendedName>
        <fullName evidence="7">RING-type domain-containing protein</fullName>
    </recommendedName>
</protein>
<reference evidence="8" key="1">
    <citation type="journal article" date="2023" name="Mol. Plant Microbe Interact.">
        <title>Elucidating the Obligate Nature and Biological Capacity of an Invasive Fungal Corn Pathogen.</title>
        <authorList>
            <person name="MacCready J.S."/>
            <person name="Roggenkamp E.M."/>
            <person name="Gdanetz K."/>
            <person name="Chilvers M.I."/>
        </authorList>
    </citation>
    <scope>NUCLEOTIDE SEQUENCE</scope>
    <source>
        <strain evidence="8">PM02</strain>
    </source>
</reference>
<dbReference type="Pfam" id="PF13639">
    <property type="entry name" value="zf-RING_2"/>
    <property type="match status" value="1"/>
</dbReference>
<gene>
    <name evidence="8" type="ORF">P8C59_008103</name>
</gene>
<dbReference type="PROSITE" id="PS50089">
    <property type="entry name" value="ZF_RING_2"/>
    <property type="match status" value="1"/>
</dbReference>
<dbReference type="PANTHER" id="PTHR14155">
    <property type="entry name" value="RING FINGER DOMAIN-CONTAINING"/>
    <property type="match status" value="1"/>
</dbReference>
<dbReference type="SMART" id="SM00184">
    <property type="entry name" value="RING"/>
    <property type="match status" value="1"/>
</dbReference>
<evidence type="ECO:0000256" key="2">
    <source>
        <dbReference type="ARBA" id="ARBA00022771"/>
    </source>
</evidence>
<feature type="compositionally biased region" description="Low complexity" evidence="5">
    <location>
        <begin position="327"/>
        <end position="337"/>
    </location>
</feature>
<keyword evidence="6" id="KW-1133">Transmembrane helix</keyword>
<organism evidence="8 9">
    <name type="scientific">Phyllachora maydis</name>
    <dbReference type="NCBI Taxonomy" id="1825666"/>
    <lineage>
        <taxon>Eukaryota</taxon>
        <taxon>Fungi</taxon>
        <taxon>Dikarya</taxon>
        <taxon>Ascomycota</taxon>
        <taxon>Pezizomycotina</taxon>
        <taxon>Sordariomycetes</taxon>
        <taxon>Sordariomycetidae</taxon>
        <taxon>Phyllachorales</taxon>
        <taxon>Phyllachoraceae</taxon>
        <taxon>Phyllachora</taxon>
    </lineage>
</organism>
<feature type="domain" description="RING-type" evidence="7">
    <location>
        <begin position="375"/>
        <end position="418"/>
    </location>
</feature>
<keyword evidence="9" id="KW-1185">Reference proteome</keyword>
<keyword evidence="2 4" id="KW-0863">Zinc-finger</keyword>
<dbReference type="InterPro" id="IPR013083">
    <property type="entry name" value="Znf_RING/FYVE/PHD"/>
</dbReference>
<dbReference type="EMBL" id="JAQQPM010000007">
    <property type="protein sequence ID" value="KAK2073858.1"/>
    <property type="molecule type" value="Genomic_DNA"/>
</dbReference>
<evidence type="ECO:0000313" key="8">
    <source>
        <dbReference type="EMBL" id="KAK2073858.1"/>
    </source>
</evidence>
<dbReference type="InterPro" id="IPR001841">
    <property type="entry name" value="Znf_RING"/>
</dbReference>
<keyword evidence="6" id="KW-0472">Membrane</keyword>
<evidence type="ECO:0000256" key="6">
    <source>
        <dbReference type="SAM" id="Phobius"/>
    </source>
</evidence>
<evidence type="ECO:0000256" key="5">
    <source>
        <dbReference type="SAM" id="MobiDB-lite"/>
    </source>
</evidence>
<keyword evidence="1" id="KW-0479">Metal-binding</keyword>
<evidence type="ECO:0000313" key="9">
    <source>
        <dbReference type="Proteomes" id="UP001217918"/>
    </source>
</evidence>
<proteinExistence type="predicted"/>
<evidence type="ECO:0000256" key="3">
    <source>
        <dbReference type="ARBA" id="ARBA00022833"/>
    </source>
</evidence>
<keyword evidence="3" id="KW-0862">Zinc</keyword>
<dbReference type="Proteomes" id="UP001217918">
    <property type="component" value="Unassembled WGS sequence"/>
</dbReference>
<feature type="region of interest" description="Disordered" evidence="5">
    <location>
        <begin position="310"/>
        <end position="349"/>
    </location>
</feature>
<accession>A0AAD9IAH2</accession>
<dbReference type="AlphaFoldDB" id="A0AAD9IAH2"/>
<dbReference type="SUPFAM" id="SSF57850">
    <property type="entry name" value="RING/U-box"/>
    <property type="match status" value="1"/>
</dbReference>
<dbReference type="Gene3D" id="3.30.40.10">
    <property type="entry name" value="Zinc/RING finger domain, C3HC4 (zinc finger)"/>
    <property type="match status" value="1"/>
</dbReference>
<keyword evidence="6" id="KW-0812">Transmembrane</keyword>
<evidence type="ECO:0000256" key="4">
    <source>
        <dbReference type="PROSITE-ProRule" id="PRU00175"/>
    </source>
</evidence>
<name>A0AAD9IAH2_9PEZI</name>
<feature type="transmembrane region" description="Helical" evidence="6">
    <location>
        <begin position="234"/>
        <end position="259"/>
    </location>
</feature>